<dbReference type="Proteomes" id="UP000694892">
    <property type="component" value="Unassembled WGS sequence"/>
</dbReference>
<proteinExistence type="predicted"/>
<reference evidence="1" key="1">
    <citation type="submission" date="2016-05" db="EMBL/GenBank/DDBJ databases">
        <title>WGS assembly of Xenopus laevis.</title>
        <authorList>
            <person name="Session A."/>
            <person name="Uno Y."/>
            <person name="Kwon T."/>
            <person name="Chapman J."/>
            <person name="Toyoda A."/>
            <person name="Takahashi S."/>
            <person name="Fukui A."/>
            <person name="Hikosaka A."/>
            <person name="Putnam N."/>
            <person name="Stites J."/>
            <person name="Van Heeringen S."/>
            <person name="Quigley I."/>
            <person name="Heinz S."/>
            <person name="Hellsten U."/>
            <person name="Lyons J."/>
            <person name="Suzuki A."/>
            <person name="Kondo M."/>
            <person name="Ogino H."/>
            <person name="Ochi H."/>
            <person name="Bogdanovic O."/>
            <person name="Lister R."/>
            <person name="Georgiou G."/>
            <person name="Paranjpe S."/>
            <person name="Van Kruijsbergen I."/>
            <person name="Mozaffari S."/>
            <person name="Shu S."/>
            <person name="Schmutz J."/>
            <person name="Jenkins J."/>
            <person name="Grimwood J."/>
            <person name="Carlson J."/>
            <person name="Mitros T."/>
            <person name="Simakov O."/>
            <person name="Heald R."/>
            <person name="Miller K."/>
            <person name="Haudenschild C."/>
            <person name="Kuroki Y."/>
            <person name="Tanaka T."/>
            <person name="Michiue T."/>
            <person name="Watanabe M."/>
            <person name="Kinoshita T."/>
            <person name="Ohta Y."/>
            <person name="Mawaribuchi S."/>
            <person name="Suzuki Y."/>
            <person name="Haramoto Y."/>
            <person name="Yamamoto T."/>
            <person name="Takagi C."/>
            <person name="Kitzman J."/>
            <person name="Shendure J."/>
            <person name="Nakayama T."/>
            <person name="Izutsu Y."/>
            <person name="Robert J."/>
            <person name="Dichmann D."/>
            <person name="Flajnik M."/>
            <person name="Houston D."/>
            <person name="Marcotte E."/>
            <person name="Wallingford J."/>
            <person name="Ito Y."/>
            <person name="Asashima M."/>
            <person name="Ueno N."/>
            <person name="Matsuda Y."/>
            <person name="Jan Veenstra G."/>
            <person name="Fujiyama A."/>
            <person name="Harland R."/>
            <person name="Taira M."/>
            <person name="Rokhsar D.S."/>
        </authorList>
    </citation>
    <scope>NUCLEOTIDE SEQUENCE</scope>
    <source>
        <strain evidence="1">J</strain>
        <tissue evidence="1">Blood</tissue>
    </source>
</reference>
<accession>A0A974BNZ4</accession>
<evidence type="ECO:0000313" key="1">
    <source>
        <dbReference type="EMBL" id="OCT55605.1"/>
    </source>
</evidence>
<name>A0A974BNZ4_XENLA</name>
<dbReference type="AlphaFoldDB" id="A0A974BNZ4"/>
<gene>
    <name evidence="1" type="ORF">XELAEV_18000423mg</name>
</gene>
<dbReference type="EMBL" id="KV481291">
    <property type="protein sequence ID" value="OCT55605.1"/>
    <property type="molecule type" value="Genomic_DNA"/>
</dbReference>
<organism evidence="1">
    <name type="scientific">Xenopus laevis</name>
    <name type="common">African clawed frog</name>
    <dbReference type="NCBI Taxonomy" id="8355"/>
    <lineage>
        <taxon>Eukaryota</taxon>
        <taxon>Metazoa</taxon>
        <taxon>Chordata</taxon>
        <taxon>Craniata</taxon>
        <taxon>Vertebrata</taxon>
        <taxon>Euteleostomi</taxon>
        <taxon>Amphibia</taxon>
        <taxon>Batrachia</taxon>
        <taxon>Anura</taxon>
        <taxon>Pipoidea</taxon>
        <taxon>Pipidae</taxon>
        <taxon>Xenopodinae</taxon>
        <taxon>Xenopus</taxon>
        <taxon>Xenopus</taxon>
    </lineage>
</organism>
<sequence length="106" mass="11734">MTRAPSFGGFLYVAPDCSEKGPYVAPVDFSDPDTDPCGPTEYFNPCCLRGGQFCFIPACWGRIEINLISEVKQRGMESINQRTAIQLSLLVHEGNYTSQQPLLAKE</sequence>
<protein>
    <submittedName>
        <fullName evidence="1">Uncharacterized protein</fullName>
    </submittedName>
</protein>